<dbReference type="EC" id="2.7.7.65" evidence="1"/>
<dbReference type="Gene3D" id="3.30.70.270">
    <property type="match status" value="1"/>
</dbReference>
<dbReference type="SUPFAM" id="SSF55781">
    <property type="entry name" value="GAF domain-like"/>
    <property type="match status" value="1"/>
</dbReference>
<keyword evidence="6" id="KW-1185">Reference proteome</keyword>
<proteinExistence type="predicted"/>
<organism evidence="5 6">
    <name type="scientific">Burkholderia paludis</name>
    <dbReference type="NCBI Taxonomy" id="1506587"/>
    <lineage>
        <taxon>Bacteria</taxon>
        <taxon>Pseudomonadati</taxon>
        <taxon>Pseudomonadota</taxon>
        <taxon>Betaproteobacteria</taxon>
        <taxon>Burkholderiales</taxon>
        <taxon>Burkholderiaceae</taxon>
        <taxon>Burkholderia</taxon>
        <taxon>Burkholderia cepacia complex</taxon>
    </lineage>
</organism>
<dbReference type="NCBIfam" id="TIGR00254">
    <property type="entry name" value="GGDEF"/>
    <property type="match status" value="1"/>
</dbReference>
<evidence type="ECO:0000313" key="6">
    <source>
        <dbReference type="Proteomes" id="UP000494330"/>
    </source>
</evidence>
<evidence type="ECO:0000256" key="2">
    <source>
        <dbReference type="ARBA" id="ARBA00034247"/>
    </source>
</evidence>
<dbReference type="SMART" id="SM00267">
    <property type="entry name" value="GGDEF"/>
    <property type="match status" value="1"/>
</dbReference>
<feature type="region of interest" description="Disordered" evidence="3">
    <location>
        <begin position="1"/>
        <end position="23"/>
    </location>
</feature>
<dbReference type="PROSITE" id="PS50887">
    <property type="entry name" value="GGDEF"/>
    <property type="match status" value="1"/>
</dbReference>
<dbReference type="Pfam" id="PF00990">
    <property type="entry name" value="GGDEF"/>
    <property type="match status" value="1"/>
</dbReference>
<dbReference type="InterPro" id="IPR050469">
    <property type="entry name" value="Diguanylate_Cyclase"/>
</dbReference>
<sequence length="343" mass="37994">MSLISGSDRPATRTQTFLPTGRPDHLAPSVTEWLLHDDQIMRECFRHATEILKYVMGDVLAVVTVLDADHQHGGGEGGLLLRRASQASLPCDQVVCMDDVFVIEDTRAWDDLPGCAQVDLPSHVRFYAGVPIRLPDGETIGELCAMASSPRRIGARERGVLRHLGEMIENDLRLRMASAVDPLTQLFNRRSMLDYVHERWHQAHPGEGMVAVIIDIDWFKQYNDTYGHLAGDACLKAVGGVLLDAADQSNTLVGRVGGEEFAQLLMSVPRDEVEGALDRVRRMIEQLDIEHCGSPLGKVTLSIGAAYISRKSPEDRGYREAFEAADQALYRAKELGRNRVQVA</sequence>
<dbReference type="InterPro" id="IPR000160">
    <property type="entry name" value="GGDEF_dom"/>
</dbReference>
<protein>
    <recommendedName>
        <fullName evidence="1">diguanylate cyclase</fullName>
        <ecNumber evidence="1">2.7.7.65</ecNumber>
    </recommendedName>
</protein>
<dbReference type="SUPFAM" id="SSF55073">
    <property type="entry name" value="Nucleotide cyclase"/>
    <property type="match status" value="1"/>
</dbReference>
<dbReference type="GO" id="GO:0005886">
    <property type="term" value="C:plasma membrane"/>
    <property type="evidence" value="ECO:0007669"/>
    <property type="project" value="TreeGrafter"/>
</dbReference>
<dbReference type="InterPro" id="IPR043128">
    <property type="entry name" value="Rev_trsase/Diguanyl_cyclase"/>
</dbReference>
<reference evidence="5 6" key="1">
    <citation type="submission" date="2019-09" db="EMBL/GenBank/DDBJ databases">
        <authorList>
            <person name="Depoorter E."/>
        </authorList>
    </citation>
    <scope>NUCLEOTIDE SEQUENCE [LARGE SCALE GENOMIC DNA]</scope>
    <source>
        <strain evidence="5">LMG 30113</strain>
    </source>
</reference>
<evidence type="ECO:0000313" key="5">
    <source>
        <dbReference type="EMBL" id="VWC28748.1"/>
    </source>
</evidence>
<dbReference type="AlphaFoldDB" id="A0A6J5F4U9"/>
<dbReference type="GO" id="GO:0052621">
    <property type="term" value="F:diguanylate cyclase activity"/>
    <property type="evidence" value="ECO:0007669"/>
    <property type="project" value="UniProtKB-EC"/>
</dbReference>
<gene>
    <name evidence="5" type="ORF">BPA30113_06159</name>
</gene>
<dbReference type="InterPro" id="IPR029787">
    <property type="entry name" value="Nucleotide_cyclase"/>
</dbReference>
<dbReference type="FunFam" id="3.30.70.270:FF:000001">
    <property type="entry name" value="Diguanylate cyclase domain protein"/>
    <property type="match status" value="1"/>
</dbReference>
<dbReference type="Proteomes" id="UP000494330">
    <property type="component" value="Unassembled WGS sequence"/>
</dbReference>
<feature type="domain" description="GGDEF" evidence="4">
    <location>
        <begin position="207"/>
        <end position="343"/>
    </location>
</feature>
<accession>A0A6J5F4U9</accession>
<dbReference type="EMBL" id="CABVQD010000031">
    <property type="protein sequence ID" value="VWC28748.1"/>
    <property type="molecule type" value="Genomic_DNA"/>
</dbReference>
<dbReference type="PANTHER" id="PTHR45138">
    <property type="entry name" value="REGULATORY COMPONENTS OF SENSORY TRANSDUCTION SYSTEM"/>
    <property type="match status" value="1"/>
</dbReference>
<name>A0A6J5F4U9_9BURK</name>
<dbReference type="GO" id="GO:0043709">
    <property type="term" value="P:cell adhesion involved in single-species biofilm formation"/>
    <property type="evidence" value="ECO:0007669"/>
    <property type="project" value="TreeGrafter"/>
</dbReference>
<comment type="catalytic activity">
    <reaction evidence="2">
        <text>2 GTP = 3',3'-c-di-GMP + 2 diphosphate</text>
        <dbReference type="Rhea" id="RHEA:24898"/>
        <dbReference type="ChEBI" id="CHEBI:33019"/>
        <dbReference type="ChEBI" id="CHEBI:37565"/>
        <dbReference type="ChEBI" id="CHEBI:58805"/>
        <dbReference type="EC" id="2.7.7.65"/>
    </reaction>
</comment>
<dbReference type="RefSeq" id="WP_160257528.1">
    <property type="nucleotide sequence ID" value="NZ_CABVQD010000031.1"/>
</dbReference>
<dbReference type="PANTHER" id="PTHR45138:SF9">
    <property type="entry name" value="DIGUANYLATE CYCLASE DGCM-RELATED"/>
    <property type="match status" value="1"/>
</dbReference>
<evidence type="ECO:0000259" key="4">
    <source>
        <dbReference type="PROSITE" id="PS50887"/>
    </source>
</evidence>
<dbReference type="GO" id="GO:1902201">
    <property type="term" value="P:negative regulation of bacterial-type flagellum-dependent cell motility"/>
    <property type="evidence" value="ECO:0007669"/>
    <property type="project" value="TreeGrafter"/>
</dbReference>
<evidence type="ECO:0000256" key="3">
    <source>
        <dbReference type="SAM" id="MobiDB-lite"/>
    </source>
</evidence>
<dbReference type="CDD" id="cd01949">
    <property type="entry name" value="GGDEF"/>
    <property type="match status" value="1"/>
</dbReference>
<evidence type="ECO:0000256" key="1">
    <source>
        <dbReference type="ARBA" id="ARBA00012528"/>
    </source>
</evidence>